<dbReference type="Proteomes" id="UP000570493">
    <property type="component" value="Unassembled WGS sequence"/>
</dbReference>
<evidence type="ECO:0000259" key="7">
    <source>
        <dbReference type="Pfam" id="PF01555"/>
    </source>
</evidence>
<comment type="caution">
    <text evidence="8">The sequence shown here is derived from an EMBL/GenBank/DDBJ whole genome shotgun (WGS) entry which is preliminary data.</text>
</comment>
<organism evidence="8 9">
    <name type="scientific">Pseudoalteromonas arctica</name>
    <dbReference type="NCBI Taxonomy" id="394751"/>
    <lineage>
        <taxon>Bacteria</taxon>
        <taxon>Pseudomonadati</taxon>
        <taxon>Pseudomonadota</taxon>
        <taxon>Gammaproteobacteria</taxon>
        <taxon>Alteromonadales</taxon>
        <taxon>Pseudoalteromonadaceae</taxon>
        <taxon>Pseudoalteromonas</taxon>
    </lineage>
</organism>
<name>A0A7Y0DS10_9GAMM</name>
<dbReference type="PROSITE" id="PS00092">
    <property type="entry name" value="N6_MTASE"/>
    <property type="match status" value="1"/>
</dbReference>
<dbReference type="Gene3D" id="3.40.50.150">
    <property type="entry name" value="Vaccinia Virus protein VP39"/>
    <property type="match status" value="1"/>
</dbReference>
<dbReference type="PIRSF" id="PIRSF015855">
    <property type="entry name" value="TypeIII_Mtase_mKpnI"/>
    <property type="match status" value="1"/>
</dbReference>
<dbReference type="EMBL" id="JABBMT010000007">
    <property type="protein sequence ID" value="NMM40573.1"/>
    <property type="molecule type" value="Genomic_DNA"/>
</dbReference>
<evidence type="ECO:0000256" key="5">
    <source>
        <dbReference type="ARBA" id="ARBA00022691"/>
    </source>
</evidence>
<dbReference type="AlphaFoldDB" id="A0A7Y0DS10"/>
<evidence type="ECO:0000256" key="3">
    <source>
        <dbReference type="ARBA" id="ARBA00022603"/>
    </source>
</evidence>
<evidence type="ECO:0000313" key="8">
    <source>
        <dbReference type="EMBL" id="NMM40573.1"/>
    </source>
</evidence>
<evidence type="ECO:0000313" key="9">
    <source>
        <dbReference type="Proteomes" id="UP000570493"/>
    </source>
</evidence>
<evidence type="ECO:0000256" key="4">
    <source>
        <dbReference type="ARBA" id="ARBA00022679"/>
    </source>
</evidence>
<sequence>MEQISNQSAESKSLDITDANIEQLKQIFPDVFSEGKVDFDALKAALGEAVDDSDERYNFTWNGKNRARQIAQTPSTGTLRPYKEDSVNWNSTENLFIEGDNLEVLKLLQKSYHKKVKMIYIDPPYNTGKDFVYKDDFQDNISNYLKTTSQTDSDGNVFSSNPETSGRYHSAWLNMMYPRLKLARNLLKDDGVIYISIDESEIINMRKVCDEIYGEDCFLGSIIWKKKTNGNNMGYIPPVHDYIIAYGKKDLESAITGFPLTKEFIEKTYSNPDNDERGAWTTSDLSANHKGPYFEIVNDATGQAFLPPKGRYWVFNEEEVKRRIKDGRIIFGKSGNSAPIQKKYLKERTSNHTKPDSWWDKHGYNSDGTKEIANLLGPKVFDHSKPTVLLKKLLLMTVDEHDTVLDFFAGSGSTAHAAYDFQTEHELPIKTISVQLPEKTDAKSVACSMGYKTISELSLARIKKVIAESTQEHGIKVFKLDETNIRRWDADFDDLAPALQLAAKSIKESRTAEDVLYEILLKYGIELTTLVEEENIKGKQVFVVGAGALIVCLDDDITEAVVEGIAALIDELEPESTQVVFKDEGFANDDNVKTNAVQILKQHGVEDVKSI</sequence>
<dbReference type="EC" id="2.1.1.72" evidence="2"/>
<dbReference type="GO" id="GO:0009007">
    <property type="term" value="F:site-specific DNA-methyltransferase (adenine-specific) activity"/>
    <property type="evidence" value="ECO:0007669"/>
    <property type="project" value="UniProtKB-EC"/>
</dbReference>
<protein>
    <recommendedName>
        <fullName evidence="2">site-specific DNA-methyltransferase (adenine-specific)</fullName>
        <ecNumber evidence="2">2.1.1.72</ecNumber>
    </recommendedName>
</protein>
<dbReference type="InterPro" id="IPR002941">
    <property type="entry name" value="DNA_methylase_N4/N6"/>
</dbReference>
<gene>
    <name evidence="8" type="ORF">HHO47_06880</name>
</gene>
<keyword evidence="4" id="KW-0808">Transferase</keyword>
<dbReference type="PRINTS" id="PR00506">
    <property type="entry name" value="D21N6MTFRASE"/>
</dbReference>
<feature type="domain" description="DNA methylase N-4/N-6" evidence="7">
    <location>
        <begin position="116"/>
        <end position="418"/>
    </location>
</feature>
<dbReference type="InterPro" id="IPR002295">
    <property type="entry name" value="N4/N6-MTase_EcoPI_Mod-like"/>
</dbReference>
<dbReference type="SUPFAM" id="SSF53335">
    <property type="entry name" value="S-adenosyl-L-methionine-dependent methyltransferases"/>
    <property type="match status" value="1"/>
</dbReference>
<proteinExistence type="inferred from homology"/>
<evidence type="ECO:0000256" key="6">
    <source>
        <dbReference type="ARBA" id="ARBA00047942"/>
    </source>
</evidence>
<evidence type="ECO:0000256" key="2">
    <source>
        <dbReference type="ARBA" id="ARBA00011900"/>
    </source>
</evidence>
<dbReference type="GO" id="GO:0008170">
    <property type="term" value="F:N-methyltransferase activity"/>
    <property type="evidence" value="ECO:0007669"/>
    <property type="project" value="InterPro"/>
</dbReference>
<dbReference type="GO" id="GO:0003677">
    <property type="term" value="F:DNA binding"/>
    <property type="evidence" value="ECO:0007669"/>
    <property type="project" value="InterPro"/>
</dbReference>
<keyword evidence="3" id="KW-0489">Methyltransferase</keyword>
<keyword evidence="9" id="KW-1185">Reference proteome</keyword>
<comment type="similarity">
    <text evidence="1">Belongs to the N(4)/N(6)-methyltransferase family.</text>
</comment>
<evidence type="ECO:0000256" key="1">
    <source>
        <dbReference type="ARBA" id="ARBA00006594"/>
    </source>
</evidence>
<dbReference type="InterPro" id="IPR029063">
    <property type="entry name" value="SAM-dependent_MTases_sf"/>
</dbReference>
<dbReference type="GO" id="GO:0032259">
    <property type="term" value="P:methylation"/>
    <property type="evidence" value="ECO:0007669"/>
    <property type="project" value="UniProtKB-KW"/>
</dbReference>
<dbReference type="InterPro" id="IPR002052">
    <property type="entry name" value="DNA_methylase_N6_adenine_CS"/>
</dbReference>
<reference evidence="8" key="1">
    <citation type="submission" date="2020-04" db="EMBL/GenBank/DDBJ databases">
        <title>Genome Sequencing for Pseudoaltermonas arctica.</title>
        <authorList>
            <person name="Elkins N.S."/>
        </authorList>
    </citation>
    <scope>NUCLEOTIDE SEQUENCE [LARGE SCALE GENOMIC DNA]</scope>
    <source>
        <strain evidence="8">NEC-BIFX-2020_0012</strain>
    </source>
</reference>
<comment type="catalytic activity">
    <reaction evidence="6">
        <text>a 2'-deoxyadenosine in DNA + S-adenosyl-L-methionine = an N(6)-methyl-2'-deoxyadenosine in DNA + S-adenosyl-L-homocysteine + H(+)</text>
        <dbReference type="Rhea" id="RHEA:15197"/>
        <dbReference type="Rhea" id="RHEA-COMP:12418"/>
        <dbReference type="Rhea" id="RHEA-COMP:12419"/>
        <dbReference type="ChEBI" id="CHEBI:15378"/>
        <dbReference type="ChEBI" id="CHEBI:57856"/>
        <dbReference type="ChEBI" id="CHEBI:59789"/>
        <dbReference type="ChEBI" id="CHEBI:90615"/>
        <dbReference type="ChEBI" id="CHEBI:90616"/>
        <dbReference type="EC" id="2.1.1.72"/>
    </reaction>
</comment>
<dbReference type="Pfam" id="PF01555">
    <property type="entry name" value="N6_N4_Mtase"/>
    <property type="match status" value="1"/>
</dbReference>
<accession>A0A7Y0DS10</accession>
<keyword evidence="5" id="KW-0949">S-adenosyl-L-methionine</keyword>